<dbReference type="AlphaFoldDB" id="X1TLW0"/>
<accession>X1TLW0</accession>
<feature type="domain" description="Cyclodeaminase/cyclohydrolase" evidence="1">
    <location>
        <begin position="7"/>
        <end position="55"/>
    </location>
</feature>
<protein>
    <recommendedName>
        <fullName evidence="1">Cyclodeaminase/cyclohydrolase domain-containing protein</fullName>
    </recommendedName>
</protein>
<reference evidence="2" key="1">
    <citation type="journal article" date="2014" name="Front. Microbiol.">
        <title>High frequency of phylogenetically diverse reductive dehalogenase-homologous genes in deep subseafloor sedimentary metagenomes.</title>
        <authorList>
            <person name="Kawai M."/>
            <person name="Futagami T."/>
            <person name="Toyoda A."/>
            <person name="Takaki Y."/>
            <person name="Nishi S."/>
            <person name="Hori S."/>
            <person name="Arai W."/>
            <person name="Tsubouchi T."/>
            <person name="Morono Y."/>
            <person name="Uchiyama I."/>
            <person name="Ito T."/>
            <person name="Fujiyama A."/>
            <person name="Inagaki F."/>
            <person name="Takami H."/>
        </authorList>
    </citation>
    <scope>NUCLEOTIDE SEQUENCE</scope>
    <source>
        <strain evidence="2">Expedition CK06-06</strain>
    </source>
</reference>
<proteinExistence type="predicted"/>
<dbReference type="Gene3D" id="1.20.120.680">
    <property type="entry name" value="Formiminotetrahydrofolate cyclodeaminase monomer, up-and-down helical bundle"/>
    <property type="match status" value="1"/>
</dbReference>
<dbReference type="GO" id="GO:0003824">
    <property type="term" value="F:catalytic activity"/>
    <property type="evidence" value="ECO:0007669"/>
    <property type="project" value="InterPro"/>
</dbReference>
<evidence type="ECO:0000313" key="2">
    <source>
        <dbReference type="EMBL" id="GAI88540.1"/>
    </source>
</evidence>
<evidence type="ECO:0000259" key="1">
    <source>
        <dbReference type="Pfam" id="PF04961"/>
    </source>
</evidence>
<name>X1TLW0_9ZZZZ</name>
<organism evidence="2">
    <name type="scientific">marine sediment metagenome</name>
    <dbReference type="NCBI Taxonomy" id="412755"/>
    <lineage>
        <taxon>unclassified sequences</taxon>
        <taxon>metagenomes</taxon>
        <taxon>ecological metagenomes</taxon>
    </lineage>
</organism>
<sequence length="56" mass="5598">MLANMNIVDFLEKTASSDPVPGGGSISALCAAAAASLAEMVANLTIGRKEYAAVEG</sequence>
<comment type="caution">
    <text evidence="2">The sequence shown here is derived from an EMBL/GenBank/DDBJ whole genome shotgun (WGS) entry which is preliminary data.</text>
</comment>
<dbReference type="InterPro" id="IPR007044">
    <property type="entry name" value="Cyclodeamin/CycHdrlase"/>
</dbReference>
<dbReference type="InterPro" id="IPR036178">
    <property type="entry name" value="Formintransfe-cycloase-like_sf"/>
</dbReference>
<dbReference type="Pfam" id="PF04961">
    <property type="entry name" value="FTCD_C"/>
    <property type="match status" value="1"/>
</dbReference>
<feature type="non-terminal residue" evidence="2">
    <location>
        <position position="56"/>
    </location>
</feature>
<dbReference type="EMBL" id="BARW01022725">
    <property type="protein sequence ID" value="GAI88540.1"/>
    <property type="molecule type" value="Genomic_DNA"/>
</dbReference>
<dbReference type="SUPFAM" id="SSF101262">
    <property type="entry name" value="Methenyltetrahydrofolate cyclohydrolase-like"/>
    <property type="match status" value="1"/>
</dbReference>
<gene>
    <name evidence="2" type="ORF">S12H4_37840</name>
</gene>